<reference evidence="2" key="1">
    <citation type="submission" date="2016-11" db="UniProtKB">
        <authorList>
            <consortium name="WormBaseParasite"/>
        </authorList>
    </citation>
    <scope>IDENTIFICATION</scope>
    <source>
        <strain evidence="2">KR3021</strain>
    </source>
</reference>
<dbReference type="WBParaSite" id="RSKR_0001000800.1">
    <property type="protein sequence ID" value="RSKR_0001000800.1"/>
    <property type="gene ID" value="RSKR_0001000800"/>
</dbReference>
<sequence>MPKYALHFGPFFIAMGANASDDSKVDNDVPLTTISPEVSNRAATSNKETGKVGEIQSILKELYILKSKEIYGRYYKGLVESDETKYALDQLEATTKELRKQCDNERKDLEGIHHHSYKTVLQQQGVWEKKKDEAEKWYKESINNFNKSEKELDKCRIQYQNEIRILEILNNKIERKLALSEKANIEFARFPGSDVRKASKLINDIRTEIDNQKPIHLARNKWLNGRTMIIYSQTQIAFGIKKWKNIINSSDETTRYFTGVEARNNLVAACQNIHSCQKYIGKVEFPYADKDSLGKMEKGLNKYFEDVNSDKVAKESQKIFEEVHLEVSDLIFWFQKIIDETIMNDMKNSEDKIAKLEAELEVERNSSGSFNEKEIDVGKKQDWEIEIDNLKSGYLSNIDDLLLMPKPGPNNKSSELATFLKKEDLMNNLQRKLDEYESKKMISEKKMQIDLNKQDIRFEKELRLRKKTKKSYKF</sequence>
<organism evidence="1 2">
    <name type="scientific">Rhabditophanes sp. KR3021</name>
    <dbReference type="NCBI Taxonomy" id="114890"/>
    <lineage>
        <taxon>Eukaryota</taxon>
        <taxon>Metazoa</taxon>
        <taxon>Ecdysozoa</taxon>
        <taxon>Nematoda</taxon>
        <taxon>Chromadorea</taxon>
        <taxon>Rhabditida</taxon>
        <taxon>Tylenchina</taxon>
        <taxon>Panagrolaimomorpha</taxon>
        <taxon>Strongyloidoidea</taxon>
        <taxon>Alloionematidae</taxon>
        <taxon>Rhabditophanes</taxon>
    </lineage>
</organism>
<evidence type="ECO:0000313" key="1">
    <source>
        <dbReference type="Proteomes" id="UP000095286"/>
    </source>
</evidence>
<evidence type="ECO:0000313" key="2">
    <source>
        <dbReference type="WBParaSite" id="RSKR_0001000800.1"/>
    </source>
</evidence>
<name>A0AC35UCJ6_9BILA</name>
<protein>
    <submittedName>
        <fullName evidence="2">Secreted protein</fullName>
    </submittedName>
</protein>
<accession>A0AC35UCJ6</accession>
<proteinExistence type="predicted"/>
<dbReference type="Proteomes" id="UP000095286">
    <property type="component" value="Unplaced"/>
</dbReference>